<sequence>MVYTLGTEGRLAVDEGILGRGWWHRWKCGYTWIEAVAVDIDILRIERWSVDVGNLGQRG</sequence>
<gene>
    <name evidence="1" type="ORF">SPARVUS_LOCUS8070125</name>
</gene>
<dbReference type="Proteomes" id="UP001162483">
    <property type="component" value="Unassembled WGS sequence"/>
</dbReference>
<comment type="caution">
    <text evidence="1">The sequence shown here is derived from an EMBL/GenBank/DDBJ whole genome shotgun (WGS) entry which is preliminary data.</text>
</comment>
<dbReference type="EMBL" id="CATNWA010014705">
    <property type="protein sequence ID" value="CAI9574962.1"/>
    <property type="molecule type" value="Genomic_DNA"/>
</dbReference>
<name>A0ABN9DR76_9NEOB</name>
<keyword evidence="2" id="KW-1185">Reference proteome</keyword>
<proteinExistence type="predicted"/>
<feature type="non-terminal residue" evidence="1">
    <location>
        <position position="59"/>
    </location>
</feature>
<evidence type="ECO:0000313" key="2">
    <source>
        <dbReference type="Proteomes" id="UP001162483"/>
    </source>
</evidence>
<reference evidence="1" key="1">
    <citation type="submission" date="2023-05" db="EMBL/GenBank/DDBJ databases">
        <authorList>
            <person name="Stuckert A."/>
        </authorList>
    </citation>
    <scope>NUCLEOTIDE SEQUENCE</scope>
</reference>
<evidence type="ECO:0000313" key="1">
    <source>
        <dbReference type="EMBL" id="CAI9574962.1"/>
    </source>
</evidence>
<accession>A0ABN9DR76</accession>
<protein>
    <submittedName>
        <fullName evidence="1">Uncharacterized protein</fullName>
    </submittedName>
</protein>
<organism evidence="1 2">
    <name type="scientific">Staurois parvus</name>
    <dbReference type="NCBI Taxonomy" id="386267"/>
    <lineage>
        <taxon>Eukaryota</taxon>
        <taxon>Metazoa</taxon>
        <taxon>Chordata</taxon>
        <taxon>Craniata</taxon>
        <taxon>Vertebrata</taxon>
        <taxon>Euteleostomi</taxon>
        <taxon>Amphibia</taxon>
        <taxon>Batrachia</taxon>
        <taxon>Anura</taxon>
        <taxon>Neobatrachia</taxon>
        <taxon>Ranoidea</taxon>
        <taxon>Ranidae</taxon>
        <taxon>Staurois</taxon>
    </lineage>
</organism>